<feature type="region of interest" description="Disordered" evidence="1">
    <location>
        <begin position="1"/>
        <end position="25"/>
    </location>
</feature>
<dbReference type="Gramene" id="Ma07_t22670.1">
    <property type="protein sequence ID" value="Ma07_p22670.1"/>
    <property type="gene ID" value="Ma07_g22670"/>
</dbReference>
<dbReference type="InParanoid" id="A0A804JYN4"/>
<evidence type="ECO:0000313" key="2">
    <source>
        <dbReference type="EnsemblPlants" id="Ma07_p22670.1"/>
    </source>
</evidence>
<name>A0A804JYN4_MUSAM</name>
<feature type="compositionally biased region" description="Basic and acidic residues" evidence="1">
    <location>
        <begin position="48"/>
        <end position="57"/>
    </location>
</feature>
<accession>A0A804JYN4</accession>
<evidence type="ECO:0000256" key="1">
    <source>
        <dbReference type="SAM" id="MobiDB-lite"/>
    </source>
</evidence>
<proteinExistence type="predicted"/>
<feature type="region of interest" description="Disordered" evidence="1">
    <location>
        <begin position="47"/>
        <end position="83"/>
    </location>
</feature>
<dbReference type="EnsemblPlants" id="Ma07_t22670.1">
    <property type="protein sequence ID" value="Ma07_p22670.1"/>
    <property type="gene ID" value="Ma07_g22670"/>
</dbReference>
<organism evidence="2 3">
    <name type="scientific">Musa acuminata subsp. malaccensis</name>
    <name type="common">Wild banana</name>
    <name type="synonym">Musa malaccensis</name>
    <dbReference type="NCBI Taxonomy" id="214687"/>
    <lineage>
        <taxon>Eukaryota</taxon>
        <taxon>Viridiplantae</taxon>
        <taxon>Streptophyta</taxon>
        <taxon>Embryophyta</taxon>
        <taxon>Tracheophyta</taxon>
        <taxon>Spermatophyta</taxon>
        <taxon>Magnoliopsida</taxon>
        <taxon>Liliopsida</taxon>
        <taxon>Zingiberales</taxon>
        <taxon>Musaceae</taxon>
        <taxon>Musa</taxon>
    </lineage>
</organism>
<feature type="compositionally biased region" description="Basic and acidic residues" evidence="1">
    <location>
        <begin position="70"/>
        <end position="83"/>
    </location>
</feature>
<evidence type="ECO:0000313" key="3">
    <source>
        <dbReference type="Proteomes" id="UP000012960"/>
    </source>
</evidence>
<keyword evidence="3" id="KW-1185">Reference proteome</keyword>
<dbReference type="AlphaFoldDB" id="A0A804JYN4"/>
<sequence>MHKNSDYPPLLTGRRTSSRRASSLEPLWSSSTVQLLLLLASRASLSRDAYRSHRPPKEDDESLMATRVSFDSKKRSVEHRSPW</sequence>
<dbReference type="Proteomes" id="UP000012960">
    <property type="component" value="Unplaced"/>
</dbReference>
<reference evidence="2" key="1">
    <citation type="submission" date="2021-05" db="UniProtKB">
        <authorList>
            <consortium name="EnsemblPlants"/>
        </authorList>
    </citation>
    <scope>IDENTIFICATION</scope>
    <source>
        <strain evidence="2">subsp. malaccensis</strain>
    </source>
</reference>
<protein>
    <submittedName>
        <fullName evidence="2">Uncharacterized protein</fullName>
    </submittedName>
</protein>